<sequence>MTAKLITGAPGTGKTERIIAAAAEFIANGGDPARLLVLAPTRTGATRIRDGLARRITTSMSTAPTRAWAAYAFDLLRRAHTLGSLPGVQYSPKLLSGPEQDVMIGEILGGHREGAGAGVRWPADLQEALGTRGFRHEIRDFFDRMAEYDVSVERVQELAEQLNRPAWQSVAALHTEYRQIRRLRAPHAYDPAALIHEACNFLFANPDWLSAERERFDLILIDDVQELSPATYRLLNILCAQNPQAALSSYRGQAREEVAAALTAGTGQNLTRRILMTCCTETVVQGFRGARPDLARTLGESFPALETEYLNTSYRMGPGIAAAWGELARRLPVITGAKTVRELHAPAAKAQEQALLQLSDEGDLLDPRRYSTPPEGVFGYMLLSPQDEVNQVAQLLLEDYLYRGAAYARSAIVVRDGSRVANIRRVLAASGIPTVTGAALTPVRDEPAVRPFLDALSLLMYARERGAEQLHLPDNYASPSGTETLPDGDEPLTAETIANASHTTAEEDEAKLARRSLEDVLAEENRTNPASGAHNAITLLTSRLGGASSMDVRRLRQQLRAAELRAGGRRSSDDLLLGALLNPEALPDYGVGTAIRRVSRVLAAGQQALNAPGANAETVLWALWQASGLEKTWVNSSAATGPEAERAHRNLDAMIGLFEAATRFVDQMPGSSAEQFLDYIDAQDLPMDTLAARGKRYDAVEILTPALAAGRQWDTVYVCGIQEGTWPNTKVRGSLLNTGELSDICEMGVEAAQKVRMADRIRAVRHDELRMFATAISRARKRLVLTAVSSTDEAPSEFFDILVPEVRAGEVTRVRRPMTLRALVAQLRRNATVEEHNPALAHAAAAQLHRLADAQVPGAHPRQWWGLLPLSTQEPAFTPRRRQGQEPEKLTVPISPSRLETIHKSPLDWFVAAARAEAQTDTSRSLGTLIHAIAEEYPAADYATLSAVLQERLTTLALPETWEGEETRRRAEKMIQKLAVYFKEIMPGDGRTLVGVEGAFKVRVPGEKLDAQISGRVDRLEVTEDGRYMIVDLKTGRTKPAKADIAQHAQLAAYQVAVEAGAGDTMSRELGTEPATHPGGAPGGSDDNVYRAMGRRSAGAALVQLGDGTAPTAKNRPQEQPPLEPDSDEWAVELIRCAAELIAGALIQARHRPGEKCRLPEICPLCPQGRQVTQG</sequence>
<dbReference type="InterPro" id="IPR014016">
    <property type="entry name" value="UvrD-like_ATP-bd"/>
</dbReference>
<comment type="similarity">
    <text evidence="1">Belongs to the helicase family. UvrD subfamily.</text>
</comment>
<dbReference type="GO" id="GO:0043138">
    <property type="term" value="F:3'-5' DNA helicase activity"/>
    <property type="evidence" value="ECO:0007669"/>
    <property type="project" value="UniProtKB-EC"/>
</dbReference>
<dbReference type="Gene3D" id="1.10.10.160">
    <property type="match status" value="1"/>
</dbReference>
<protein>
    <recommendedName>
        <fullName evidence="13">DNA 3'-5' helicase</fullName>
        <ecNumber evidence="13">5.6.2.4</ecNumber>
    </recommendedName>
</protein>
<dbReference type="InterPro" id="IPR027417">
    <property type="entry name" value="P-loop_NTPase"/>
</dbReference>
<dbReference type="GO" id="GO:0004527">
    <property type="term" value="F:exonuclease activity"/>
    <property type="evidence" value="ECO:0007669"/>
    <property type="project" value="UniProtKB-KW"/>
</dbReference>
<feature type="domain" description="UvrD-like helicase C-terminal" evidence="18">
    <location>
        <begin position="334"/>
        <end position="710"/>
    </location>
</feature>
<evidence type="ECO:0000256" key="11">
    <source>
        <dbReference type="ARBA" id="ARBA00023235"/>
    </source>
</evidence>
<dbReference type="EC" id="5.6.2.4" evidence="13"/>
<dbReference type="EMBL" id="LR134479">
    <property type="protein sequence ID" value="VEI23494.1"/>
    <property type="molecule type" value="Genomic_DNA"/>
</dbReference>
<feature type="domain" description="UvrD-like helicase ATP-binding" evidence="17">
    <location>
        <begin position="1"/>
        <end position="317"/>
    </location>
</feature>
<keyword evidence="7" id="KW-0269">Exonuclease</keyword>
<dbReference type="GO" id="GO:0005524">
    <property type="term" value="F:ATP binding"/>
    <property type="evidence" value="ECO:0007669"/>
    <property type="project" value="UniProtKB-UniRule"/>
</dbReference>
<evidence type="ECO:0000256" key="8">
    <source>
        <dbReference type="ARBA" id="ARBA00022840"/>
    </source>
</evidence>
<dbReference type="Proteomes" id="UP000282386">
    <property type="component" value="Chromosome"/>
</dbReference>
<dbReference type="PANTHER" id="PTHR11070">
    <property type="entry name" value="UVRD / RECB / PCRA DNA HELICASE FAMILY MEMBER"/>
    <property type="match status" value="1"/>
</dbReference>
<dbReference type="GO" id="GO:0000725">
    <property type="term" value="P:recombinational repair"/>
    <property type="evidence" value="ECO:0007669"/>
    <property type="project" value="TreeGrafter"/>
</dbReference>
<dbReference type="GO" id="GO:0003677">
    <property type="term" value="F:DNA binding"/>
    <property type="evidence" value="ECO:0007669"/>
    <property type="project" value="UniProtKB-KW"/>
</dbReference>
<dbReference type="AlphaFoldDB" id="A0A7Z9A5Q7"/>
<evidence type="ECO:0000313" key="19">
    <source>
        <dbReference type="EMBL" id="VEI23494.1"/>
    </source>
</evidence>
<dbReference type="InterPro" id="IPR011604">
    <property type="entry name" value="PDDEXK-like_dom_sf"/>
</dbReference>
<evidence type="ECO:0000259" key="17">
    <source>
        <dbReference type="PROSITE" id="PS51198"/>
    </source>
</evidence>
<dbReference type="GO" id="GO:0033202">
    <property type="term" value="C:DNA helicase complex"/>
    <property type="evidence" value="ECO:0007669"/>
    <property type="project" value="TreeGrafter"/>
</dbReference>
<keyword evidence="3 15" id="KW-0547">Nucleotide-binding</keyword>
<evidence type="ECO:0000256" key="10">
    <source>
        <dbReference type="ARBA" id="ARBA00023204"/>
    </source>
</evidence>
<comment type="catalytic activity">
    <reaction evidence="14">
        <text>ATP + H2O = ADP + phosphate + H(+)</text>
        <dbReference type="Rhea" id="RHEA:13065"/>
        <dbReference type="ChEBI" id="CHEBI:15377"/>
        <dbReference type="ChEBI" id="CHEBI:15378"/>
        <dbReference type="ChEBI" id="CHEBI:30616"/>
        <dbReference type="ChEBI" id="CHEBI:43474"/>
        <dbReference type="ChEBI" id="CHEBI:456216"/>
        <dbReference type="EC" id="5.6.2.4"/>
    </reaction>
</comment>
<organism evidence="19 20">
    <name type="scientific">Rothia aeria</name>
    <dbReference type="NCBI Taxonomy" id="172042"/>
    <lineage>
        <taxon>Bacteria</taxon>
        <taxon>Bacillati</taxon>
        <taxon>Actinomycetota</taxon>
        <taxon>Actinomycetes</taxon>
        <taxon>Micrococcales</taxon>
        <taxon>Micrococcaceae</taxon>
        <taxon>Rothia</taxon>
    </lineage>
</organism>
<evidence type="ECO:0000259" key="18">
    <source>
        <dbReference type="PROSITE" id="PS51217"/>
    </source>
</evidence>
<dbReference type="InterPro" id="IPR011335">
    <property type="entry name" value="Restrct_endonuc-II-like"/>
</dbReference>
<dbReference type="SUPFAM" id="SSF52980">
    <property type="entry name" value="Restriction endonuclease-like"/>
    <property type="match status" value="1"/>
</dbReference>
<evidence type="ECO:0000256" key="4">
    <source>
        <dbReference type="ARBA" id="ARBA00022763"/>
    </source>
</evidence>
<evidence type="ECO:0000256" key="15">
    <source>
        <dbReference type="PROSITE-ProRule" id="PRU00560"/>
    </source>
</evidence>
<evidence type="ECO:0000256" key="3">
    <source>
        <dbReference type="ARBA" id="ARBA00022741"/>
    </source>
</evidence>
<evidence type="ECO:0000256" key="16">
    <source>
        <dbReference type="SAM" id="MobiDB-lite"/>
    </source>
</evidence>
<evidence type="ECO:0000256" key="13">
    <source>
        <dbReference type="ARBA" id="ARBA00034808"/>
    </source>
</evidence>
<dbReference type="Pfam" id="PF12705">
    <property type="entry name" value="PDDEXK_1"/>
    <property type="match status" value="1"/>
</dbReference>
<feature type="region of interest" description="Disordered" evidence="16">
    <location>
        <begin position="1107"/>
        <end position="1126"/>
    </location>
</feature>
<keyword evidence="5 15" id="KW-0378">Hydrolase</keyword>
<accession>A0A7Z9A5Q7</accession>
<dbReference type="InterPro" id="IPR013986">
    <property type="entry name" value="DExx_box_DNA_helicase_dom_sf"/>
</dbReference>
<keyword evidence="4" id="KW-0227">DNA damage</keyword>
<feature type="region of interest" description="Disordered" evidence="16">
    <location>
        <begin position="471"/>
        <end position="491"/>
    </location>
</feature>
<keyword evidence="9" id="KW-0238">DNA-binding</keyword>
<comment type="catalytic activity">
    <reaction evidence="12">
        <text>Couples ATP hydrolysis with the unwinding of duplex DNA by translocating in the 3'-5' direction.</text>
        <dbReference type="EC" id="5.6.2.4"/>
    </reaction>
</comment>
<dbReference type="InterPro" id="IPR038726">
    <property type="entry name" value="PDDEXK_AddAB-type"/>
</dbReference>
<evidence type="ECO:0000313" key="20">
    <source>
        <dbReference type="Proteomes" id="UP000282386"/>
    </source>
</evidence>
<dbReference type="PANTHER" id="PTHR11070:SF59">
    <property type="entry name" value="DNA 3'-5' HELICASE"/>
    <property type="match status" value="1"/>
</dbReference>
<reference evidence="19 20" key="1">
    <citation type="submission" date="2018-12" db="EMBL/GenBank/DDBJ databases">
        <authorList>
            <consortium name="Pathogen Informatics"/>
        </authorList>
    </citation>
    <scope>NUCLEOTIDE SEQUENCE [LARGE SCALE GENOMIC DNA]</scope>
    <source>
        <strain evidence="19 20">NCTC10207</strain>
    </source>
</reference>
<dbReference type="InterPro" id="IPR014017">
    <property type="entry name" value="DNA_helicase_UvrD-like_C"/>
</dbReference>
<keyword evidence="11" id="KW-0413">Isomerase</keyword>
<keyword evidence="8 15" id="KW-0067">ATP-binding</keyword>
<name>A0A7Z9A5Q7_9MICC</name>
<evidence type="ECO:0000256" key="5">
    <source>
        <dbReference type="ARBA" id="ARBA00022801"/>
    </source>
</evidence>
<feature type="binding site" evidence="15">
    <location>
        <begin position="8"/>
        <end position="15"/>
    </location>
    <ligand>
        <name>ATP</name>
        <dbReference type="ChEBI" id="CHEBI:30616"/>
    </ligand>
</feature>
<feature type="region of interest" description="Disordered" evidence="16">
    <location>
        <begin position="1067"/>
        <end position="1088"/>
    </location>
</feature>
<dbReference type="InterPro" id="IPR000212">
    <property type="entry name" value="DNA_helicase_UvrD/REP"/>
</dbReference>
<keyword evidence="6 15" id="KW-0347">Helicase</keyword>
<dbReference type="Pfam" id="PF00580">
    <property type="entry name" value="UvrD-helicase"/>
    <property type="match status" value="1"/>
</dbReference>
<dbReference type="RefSeq" id="WP_126500278.1">
    <property type="nucleotide sequence ID" value="NZ_LR134479.1"/>
</dbReference>
<evidence type="ECO:0000256" key="1">
    <source>
        <dbReference type="ARBA" id="ARBA00009922"/>
    </source>
</evidence>
<keyword evidence="10" id="KW-0234">DNA repair</keyword>
<dbReference type="Pfam" id="PF13361">
    <property type="entry name" value="UvrD_C"/>
    <property type="match status" value="1"/>
</dbReference>
<gene>
    <name evidence="19" type="ORF">NCTC10207_01578</name>
</gene>
<evidence type="ECO:0000256" key="2">
    <source>
        <dbReference type="ARBA" id="ARBA00022722"/>
    </source>
</evidence>
<dbReference type="PROSITE" id="PS51217">
    <property type="entry name" value="UVRD_HELICASE_CTER"/>
    <property type="match status" value="1"/>
</dbReference>
<keyword evidence="2" id="KW-0540">Nuclease</keyword>
<dbReference type="Gene3D" id="3.40.50.300">
    <property type="entry name" value="P-loop containing nucleotide triphosphate hydrolases"/>
    <property type="match status" value="2"/>
</dbReference>
<dbReference type="Gene3D" id="3.90.320.10">
    <property type="match status" value="1"/>
</dbReference>
<evidence type="ECO:0000256" key="14">
    <source>
        <dbReference type="ARBA" id="ARBA00048988"/>
    </source>
</evidence>
<dbReference type="GO" id="GO:0005829">
    <property type="term" value="C:cytosol"/>
    <property type="evidence" value="ECO:0007669"/>
    <property type="project" value="TreeGrafter"/>
</dbReference>
<proteinExistence type="inferred from homology"/>
<evidence type="ECO:0000256" key="7">
    <source>
        <dbReference type="ARBA" id="ARBA00022839"/>
    </source>
</evidence>
<evidence type="ECO:0000256" key="12">
    <source>
        <dbReference type="ARBA" id="ARBA00034617"/>
    </source>
</evidence>
<dbReference type="PROSITE" id="PS51198">
    <property type="entry name" value="UVRD_HELICASE_ATP_BIND"/>
    <property type="match status" value="1"/>
</dbReference>
<evidence type="ECO:0000256" key="6">
    <source>
        <dbReference type="ARBA" id="ARBA00022806"/>
    </source>
</evidence>
<evidence type="ECO:0000256" key="9">
    <source>
        <dbReference type="ARBA" id="ARBA00023125"/>
    </source>
</evidence>
<dbReference type="SUPFAM" id="SSF52540">
    <property type="entry name" value="P-loop containing nucleoside triphosphate hydrolases"/>
    <property type="match status" value="1"/>
</dbReference>